<dbReference type="EMBL" id="MAEI02000001">
    <property type="protein sequence ID" value="MEO1781216.1"/>
    <property type="molecule type" value="Genomic_DNA"/>
</dbReference>
<reference evidence="2" key="1">
    <citation type="submission" date="2016-06" db="EMBL/GenBank/DDBJ databases">
        <title>Four novel species of enterococci isolated from chicken manure.</title>
        <authorList>
            <person name="Van Tyne D."/>
        </authorList>
    </citation>
    <scope>NUCLEOTIDE SEQUENCE [LARGE SCALE GENOMIC DNA]</scope>
    <source>
        <strain evidence="2">JM9A</strain>
    </source>
</reference>
<dbReference type="Proteomes" id="UP001429357">
    <property type="component" value="Unassembled WGS sequence"/>
</dbReference>
<sequence>MKTHLETGLGIMIQEPDQKNLTKQSLNYCIKDPAEAKVISLIDIWAPLLPEDSDVMSVVETTKTEYVK</sequence>
<name>A0ABV0EZK5_9ENTE</name>
<gene>
    <name evidence="1" type="ORF">BAU18_000795</name>
</gene>
<reference evidence="1 2" key="2">
    <citation type="submission" date="2024-02" db="EMBL/GenBank/DDBJ databases">
        <title>The Genome Sequence of Enterococcus diestrammenae JM9A.</title>
        <authorList>
            <person name="Earl A."/>
            <person name="Manson A."/>
            <person name="Gilmore M."/>
            <person name="Sanders J."/>
            <person name="Shea T."/>
            <person name="Howe W."/>
            <person name="Livny J."/>
            <person name="Cuomo C."/>
            <person name="Neafsey D."/>
            <person name="Birren B."/>
        </authorList>
    </citation>
    <scope>NUCLEOTIDE SEQUENCE [LARGE SCALE GENOMIC DNA]</scope>
    <source>
        <strain evidence="1 2">JM9A</strain>
    </source>
</reference>
<keyword evidence="2" id="KW-1185">Reference proteome</keyword>
<organism evidence="1 2">
    <name type="scientific">Enterococcus diestrammenae</name>
    <dbReference type="NCBI Taxonomy" id="1155073"/>
    <lineage>
        <taxon>Bacteria</taxon>
        <taxon>Bacillati</taxon>
        <taxon>Bacillota</taxon>
        <taxon>Bacilli</taxon>
        <taxon>Lactobacillales</taxon>
        <taxon>Enterococcaceae</taxon>
        <taxon>Enterococcus</taxon>
    </lineage>
</organism>
<proteinExistence type="predicted"/>
<evidence type="ECO:0000313" key="2">
    <source>
        <dbReference type="Proteomes" id="UP001429357"/>
    </source>
</evidence>
<accession>A0ABV0EZK5</accession>
<comment type="caution">
    <text evidence="1">The sequence shown here is derived from an EMBL/GenBank/DDBJ whole genome shotgun (WGS) entry which is preliminary data.</text>
</comment>
<protein>
    <submittedName>
        <fullName evidence="1">Uncharacterized protein</fullName>
    </submittedName>
</protein>
<dbReference type="RefSeq" id="WP_161870818.1">
    <property type="nucleotide sequence ID" value="NZ_MAEI02000001.1"/>
</dbReference>
<evidence type="ECO:0000313" key="1">
    <source>
        <dbReference type="EMBL" id="MEO1781216.1"/>
    </source>
</evidence>